<name>A0A1G6Z0J7_9PSEU</name>
<proteinExistence type="predicted"/>
<dbReference type="RefSeq" id="WP_091810628.1">
    <property type="nucleotide sequence ID" value="NZ_CP016354.1"/>
</dbReference>
<dbReference type="STRING" id="530584.SAMN05421630_11549"/>
<keyword evidence="2" id="KW-1185">Reference proteome</keyword>
<reference evidence="1 2" key="1">
    <citation type="submission" date="2016-10" db="EMBL/GenBank/DDBJ databases">
        <authorList>
            <person name="de Groot N.N."/>
        </authorList>
    </citation>
    <scope>NUCLEOTIDE SEQUENCE [LARGE SCALE GENOMIC DNA]</scope>
    <source>
        <strain evidence="1 2">CGMCC 4.5506</strain>
    </source>
</reference>
<evidence type="ECO:0000313" key="2">
    <source>
        <dbReference type="Proteomes" id="UP000199494"/>
    </source>
</evidence>
<dbReference type="EMBL" id="FMZE01000015">
    <property type="protein sequence ID" value="SDD96081.1"/>
    <property type="molecule type" value="Genomic_DNA"/>
</dbReference>
<protein>
    <submittedName>
        <fullName evidence="1">Uncharacterized protein</fullName>
    </submittedName>
</protein>
<evidence type="ECO:0000313" key="1">
    <source>
        <dbReference type="EMBL" id="SDD96081.1"/>
    </source>
</evidence>
<gene>
    <name evidence="1" type="ORF">SAMN05421630_11549</name>
</gene>
<dbReference type="AlphaFoldDB" id="A0A1G6Z0J7"/>
<sequence>MGSDPSDRMPPWLTAAFDQQDAAIQEVRHNNRARFEKMVRGGAPGEHKVREAMAWFDAQRAHYNAAVDIHAAGPESMSAPQSEPPRQRRTEPVPVPDIDDAMFADEQPSQRRETTHVHRTRFEVETPADPPAPGKSTRLLQSPAVYGKSFAVGAVIGGALWLAVTGLLVWLFDSAWWGWWPGLLTVPVAAAAFLAWWVTAQRDIKHWIVYGGREPLRSRPRFK</sequence>
<dbReference type="Proteomes" id="UP000199494">
    <property type="component" value="Unassembled WGS sequence"/>
</dbReference>
<accession>A0A1G6Z0J7</accession>
<organism evidence="1 2">
    <name type="scientific">Prauserella marina</name>
    <dbReference type="NCBI Taxonomy" id="530584"/>
    <lineage>
        <taxon>Bacteria</taxon>
        <taxon>Bacillati</taxon>
        <taxon>Actinomycetota</taxon>
        <taxon>Actinomycetes</taxon>
        <taxon>Pseudonocardiales</taxon>
        <taxon>Pseudonocardiaceae</taxon>
        <taxon>Prauserella</taxon>
    </lineage>
</organism>